<accession>A0ABN9UJX5</accession>
<keyword evidence="3 5" id="KW-1133">Transmembrane helix</keyword>
<keyword evidence="4 5" id="KW-0472">Membrane</keyword>
<dbReference type="HAMAP" id="MF_00643">
    <property type="entry name" value="PSII_PsbF"/>
    <property type="match status" value="1"/>
</dbReference>
<name>A0ABN9UJX5_9DINO</name>
<comment type="subcellular location">
    <subcellularLocation>
        <location evidence="1">Membrane</location>
    </subcellularLocation>
</comment>
<dbReference type="SUPFAM" id="SSF161045">
    <property type="entry name" value="Cytochrome b559 subunits"/>
    <property type="match status" value="1"/>
</dbReference>
<organism evidence="8 9">
    <name type="scientific">Prorocentrum cordatum</name>
    <dbReference type="NCBI Taxonomy" id="2364126"/>
    <lineage>
        <taxon>Eukaryota</taxon>
        <taxon>Sar</taxon>
        <taxon>Alveolata</taxon>
        <taxon>Dinophyceae</taxon>
        <taxon>Prorocentrales</taxon>
        <taxon>Prorocentraceae</taxon>
        <taxon>Prorocentrum</taxon>
    </lineage>
</organism>
<feature type="signal peptide" evidence="6">
    <location>
        <begin position="1"/>
        <end position="18"/>
    </location>
</feature>
<evidence type="ECO:0000313" key="9">
    <source>
        <dbReference type="Proteomes" id="UP001189429"/>
    </source>
</evidence>
<proteinExistence type="inferred from homology"/>
<reference evidence="8" key="1">
    <citation type="submission" date="2023-10" db="EMBL/GenBank/DDBJ databases">
        <authorList>
            <person name="Chen Y."/>
            <person name="Shah S."/>
            <person name="Dougan E. K."/>
            <person name="Thang M."/>
            <person name="Chan C."/>
        </authorList>
    </citation>
    <scope>NUCLEOTIDE SEQUENCE [LARGE SCALE GENOMIC DNA]</scope>
</reference>
<protein>
    <recommendedName>
        <fullName evidence="7">Photosystem II cytochrome b559 N-terminal domain-containing protein</fullName>
    </recommendedName>
</protein>
<feature type="transmembrane region" description="Helical" evidence="5">
    <location>
        <begin position="50"/>
        <end position="70"/>
    </location>
</feature>
<comment type="caution">
    <text evidence="8">The sequence shown here is derived from an EMBL/GenBank/DDBJ whole genome shotgun (WGS) entry which is preliminary data.</text>
</comment>
<feature type="domain" description="Photosystem II cytochrome b559 N-terminal" evidence="7">
    <location>
        <begin position="89"/>
        <end position="115"/>
    </location>
</feature>
<dbReference type="NCBIfam" id="TIGR01333">
    <property type="entry name" value="cyt_b559_beta"/>
    <property type="match status" value="1"/>
</dbReference>
<evidence type="ECO:0000256" key="1">
    <source>
        <dbReference type="ARBA" id="ARBA00004370"/>
    </source>
</evidence>
<sequence length="125" mass="12741">MVLARIAALLALATGACAFVPGTVRGRSAQATAPAAAGSAGRPTSSTEPAPFGACILGGLGLGYAAAVASKARTARRAEPKPQIAAARTPVAYPIFTFRWLAVHMLAVPTVFFLGAISSMQFIQR</sequence>
<evidence type="ECO:0000256" key="2">
    <source>
        <dbReference type="ARBA" id="ARBA00022692"/>
    </source>
</evidence>
<feature type="chain" id="PRO_5045669321" description="Photosystem II cytochrome b559 N-terminal domain-containing protein" evidence="6">
    <location>
        <begin position="19"/>
        <end position="125"/>
    </location>
</feature>
<evidence type="ECO:0000256" key="6">
    <source>
        <dbReference type="SAM" id="SignalP"/>
    </source>
</evidence>
<evidence type="ECO:0000256" key="3">
    <source>
        <dbReference type="ARBA" id="ARBA00022989"/>
    </source>
</evidence>
<dbReference type="Proteomes" id="UP001189429">
    <property type="component" value="Unassembled WGS sequence"/>
</dbReference>
<dbReference type="Pfam" id="PF00283">
    <property type="entry name" value="Cytochrom_B559"/>
    <property type="match status" value="1"/>
</dbReference>
<gene>
    <name evidence="8" type="ORF">PCOR1329_LOCUS49177</name>
</gene>
<evidence type="ECO:0000256" key="5">
    <source>
        <dbReference type="SAM" id="Phobius"/>
    </source>
</evidence>
<evidence type="ECO:0000313" key="8">
    <source>
        <dbReference type="EMBL" id="CAK0860115.1"/>
    </source>
</evidence>
<dbReference type="InterPro" id="IPR013081">
    <property type="entry name" value="PSII_cyt_b559_N"/>
</dbReference>
<keyword evidence="2 5" id="KW-0812">Transmembrane</keyword>
<dbReference type="EMBL" id="CAUYUJ010015948">
    <property type="protein sequence ID" value="CAK0860115.1"/>
    <property type="molecule type" value="Genomic_DNA"/>
</dbReference>
<evidence type="ECO:0000259" key="7">
    <source>
        <dbReference type="Pfam" id="PF00283"/>
    </source>
</evidence>
<evidence type="ECO:0000256" key="4">
    <source>
        <dbReference type="ARBA" id="ARBA00023136"/>
    </source>
</evidence>
<dbReference type="InterPro" id="IPR006241">
    <property type="entry name" value="PSII_cyt_b559_bsu"/>
</dbReference>
<feature type="transmembrane region" description="Helical" evidence="5">
    <location>
        <begin position="91"/>
        <end position="117"/>
    </location>
</feature>
<keyword evidence="6" id="KW-0732">Signal</keyword>
<keyword evidence="9" id="KW-1185">Reference proteome</keyword>
<dbReference type="PROSITE" id="PS51257">
    <property type="entry name" value="PROKAR_LIPOPROTEIN"/>
    <property type="match status" value="1"/>
</dbReference>